<comment type="function">
    <text evidence="1">Part of the beta sliding clamp loading complex, which hydrolyzes ATP to load the beta clamp onto primed DNA to form the DNA replication pre-initiation complex. DNA polymerase III is a complex, multichain enzyme responsible for most of the replicative synthesis in bacteria. This DNA polymerase also exhibits 3' to 5' exonuclease activity.</text>
</comment>
<dbReference type="PIRSF" id="PIRSF029225">
    <property type="entry name" value="DNA_pol_III_psi"/>
    <property type="match status" value="1"/>
</dbReference>
<dbReference type="InterPro" id="IPR004615">
    <property type="entry name" value="DNA_pol_III_psi"/>
</dbReference>
<proteinExistence type="predicted"/>
<dbReference type="SUPFAM" id="SSF102220">
    <property type="entry name" value="DNA polymerase III psi subunit"/>
    <property type="match status" value="1"/>
</dbReference>
<keyword evidence="1" id="KW-0808">Transferase</keyword>
<keyword evidence="1" id="KW-0548">Nucleotidyltransferase</keyword>
<gene>
    <name evidence="2" type="ORF">F9817_05210</name>
</gene>
<dbReference type="InterPro" id="IPR036654">
    <property type="entry name" value="DNA_pol_III_psi_sf"/>
</dbReference>
<dbReference type="GO" id="GO:0003887">
    <property type="term" value="F:DNA-directed DNA polymerase activity"/>
    <property type="evidence" value="ECO:0007669"/>
    <property type="project" value="UniProtKB-KW"/>
</dbReference>
<organism evidence="2 3">
    <name type="scientific">Vibrio eleionomae</name>
    <dbReference type="NCBI Taxonomy" id="2653505"/>
    <lineage>
        <taxon>Bacteria</taxon>
        <taxon>Pseudomonadati</taxon>
        <taxon>Pseudomonadota</taxon>
        <taxon>Gammaproteobacteria</taxon>
        <taxon>Vibrionales</taxon>
        <taxon>Vibrionaceae</taxon>
        <taxon>Vibrio</taxon>
    </lineage>
</organism>
<keyword evidence="3" id="KW-1185">Reference proteome</keyword>
<dbReference type="EMBL" id="WEKT01000005">
    <property type="protein sequence ID" value="MZI92603.1"/>
    <property type="molecule type" value="Genomic_DNA"/>
</dbReference>
<sequence length="134" mass="15530">MPNSFVSYLQEMGIQSWELTHPERLQGYEPQLIALPQECVLLLVSPIEPSFAEKTLFEKVLKSFHLNIEQACFIYPHQLNQINVQGLDWIWFAGCDEVTNTVPKQLVSPRLADIEGNNQHRRELWQQILAQKDA</sequence>
<name>A0A7X4RTM9_9VIBR</name>
<evidence type="ECO:0000256" key="1">
    <source>
        <dbReference type="PIRNR" id="PIRNR029225"/>
    </source>
</evidence>
<dbReference type="GO" id="GO:0008408">
    <property type="term" value="F:3'-5' exonuclease activity"/>
    <property type="evidence" value="ECO:0007669"/>
    <property type="project" value="InterPro"/>
</dbReference>
<evidence type="ECO:0000313" key="3">
    <source>
        <dbReference type="Proteomes" id="UP000462621"/>
    </source>
</evidence>
<evidence type="ECO:0000313" key="2">
    <source>
        <dbReference type="EMBL" id="MZI92603.1"/>
    </source>
</evidence>
<dbReference type="Proteomes" id="UP000462621">
    <property type="component" value="Unassembled WGS sequence"/>
</dbReference>
<dbReference type="RefSeq" id="WP_161153899.1">
    <property type="nucleotide sequence ID" value="NZ_WEKT01000005.1"/>
</dbReference>
<reference evidence="2 3" key="1">
    <citation type="submission" date="2019-10" db="EMBL/GenBank/DDBJ databases">
        <title>Vibrio sp. nov. isolated from a shrimp pond.</title>
        <authorList>
            <person name="Gomez-Gil B."/>
            <person name="Enciso-Ibarra J."/>
            <person name="Enciso-Ibarra K."/>
            <person name="Bolan-Mejia C."/>
        </authorList>
    </citation>
    <scope>NUCLEOTIDE SEQUENCE [LARGE SCALE GENOMIC DNA]</scope>
    <source>
        <strain evidence="2 3">CAIM 722</strain>
    </source>
</reference>
<dbReference type="Gene3D" id="3.40.50.10220">
    <property type="entry name" value="DNA polymerase III, psi subunit"/>
    <property type="match status" value="1"/>
</dbReference>
<keyword evidence="1" id="KW-0239">DNA-directed DNA polymerase</keyword>
<dbReference type="AlphaFoldDB" id="A0A7X4RTM9"/>
<dbReference type="Pfam" id="PF03603">
    <property type="entry name" value="DNA_III_psi"/>
    <property type="match status" value="1"/>
</dbReference>
<keyword evidence="1" id="KW-0235">DNA replication</keyword>
<accession>A0A7X4RTM9</accession>
<dbReference type="GO" id="GO:0006260">
    <property type="term" value="P:DNA replication"/>
    <property type="evidence" value="ECO:0007669"/>
    <property type="project" value="UniProtKB-KW"/>
</dbReference>
<comment type="caution">
    <text evidence="2">The sequence shown here is derived from an EMBL/GenBank/DDBJ whole genome shotgun (WGS) entry which is preliminary data.</text>
</comment>
<protein>
    <recommendedName>
        <fullName evidence="1">DNA polymerase III subunit psi</fullName>
    </recommendedName>
</protein>